<sequence length="241" mass="26547">MPRKLSKGNNVVSSPTTSTFVNVSSHSHVGNGSGSGGEGSVLSDGLPLPRLIVFDLDYTLWPFWVDTHVSPPIRAVPSSTHTTTAVDKVGDTYSFYGDVPSILHVLPRAGVRIGIASRTHAPDLAREMLKLLHIVPSSHPSVEDRSSEGKKKEKTPGRRRALDVFDGGLEIYPGSKIRHLEALAKKNGVAFEEILFFDDESRNRDVETLGVTMCLVRDGISWAEVERGIREWRARRGIRQQ</sequence>
<reference evidence="2 3" key="1">
    <citation type="journal article" date="2024" name="Commun. Biol.">
        <title>Comparative genomic analysis of thermophilic fungi reveals convergent evolutionary adaptations and gene losses.</title>
        <authorList>
            <person name="Steindorff A.S."/>
            <person name="Aguilar-Pontes M.V."/>
            <person name="Robinson A.J."/>
            <person name="Andreopoulos B."/>
            <person name="LaButti K."/>
            <person name="Kuo A."/>
            <person name="Mondo S."/>
            <person name="Riley R."/>
            <person name="Otillar R."/>
            <person name="Haridas S."/>
            <person name="Lipzen A."/>
            <person name="Grimwood J."/>
            <person name="Schmutz J."/>
            <person name="Clum A."/>
            <person name="Reid I.D."/>
            <person name="Moisan M.C."/>
            <person name="Butler G."/>
            <person name="Nguyen T.T.M."/>
            <person name="Dewar K."/>
            <person name="Conant G."/>
            <person name="Drula E."/>
            <person name="Henrissat B."/>
            <person name="Hansel C."/>
            <person name="Singer S."/>
            <person name="Hutchinson M.I."/>
            <person name="de Vries R.P."/>
            <person name="Natvig D.O."/>
            <person name="Powell A.J."/>
            <person name="Tsang A."/>
            <person name="Grigoriev I.V."/>
        </authorList>
    </citation>
    <scope>NUCLEOTIDE SEQUENCE [LARGE SCALE GENOMIC DNA]</scope>
    <source>
        <strain evidence="2 3">ATCC 24622</strain>
    </source>
</reference>
<dbReference type="Gene3D" id="3.40.50.1000">
    <property type="entry name" value="HAD superfamily/HAD-like"/>
    <property type="match status" value="1"/>
</dbReference>
<proteinExistence type="predicted"/>
<dbReference type="SUPFAM" id="SSF56784">
    <property type="entry name" value="HAD-like"/>
    <property type="match status" value="1"/>
</dbReference>
<dbReference type="Proteomes" id="UP001586593">
    <property type="component" value="Unassembled WGS sequence"/>
</dbReference>
<keyword evidence="3" id="KW-1185">Reference proteome</keyword>
<dbReference type="SFLD" id="SFLDS00003">
    <property type="entry name" value="Haloacid_Dehalogenase"/>
    <property type="match status" value="1"/>
</dbReference>
<dbReference type="EMBL" id="JAZHXJ010000098">
    <property type="protein sequence ID" value="KAL1874932.1"/>
    <property type="molecule type" value="Genomic_DNA"/>
</dbReference>
<dbReference type="PANTHER" id="PTHR17901">
    <property type="entry name" value="MAGNESIUM-DEPENDENT PHOSPHATASE 1 MDP1"/>
    <property type="match status" value="1"/>
</dbReference>
<dbReference type="Pfam" id="PF12689">
    <property type="entry name" value="Acid_PPase"/>
    <property type="match status" value="1"/>
</dbReference>
<dbReference type="InterPro" id="IPR036412">
    <property type="entry name" value="HAD-like_sf"/>
</dbReference>
<evidence type="ECO:0000256" key="1">
    <source>
        <dbReference type="SAM" id="MobiDB-lite"/>
    </source>
</evidence>
<feature type="compositionally biased region" description="Basic and acidic residues" evidence="1">
    <location>
        <begin position="141"/>
        <end position="158"/>
    </location>
</feature>
<organism evidence="2 3">
    <name type="scientific">Phialemonium thermophilum</name>
    <dbReference type="NCBI Taxonomy" id="223376"/>
    <lineage>
        <taxon>Eukaryota</taxon>
        <taxon>Fungi</taxon>
        <taxon>Dikarya</taxon>
        <taxon>Ascomycota</taxon>
        <taxon>Pezizomycotina</taxon>
        <taxon>Sordariomycetes</taxon>
        <taxon>Sordariomycetidae</taxon>
        <taxon>Cephalothecales</taxon>
        <taxon>Cephalothecaceae</taxon>
        <taxon>Phialemonium</taxon>
    </lineage>
</organism>
<dbReference type="InterPro" id="IPR010033">
    <property type="entry name" value="HAD_SF_ppase_IIIC"/>
</dbReference>
<gene>
    <name evidence="2" type="ORF">VTK73DRAFT_10358</name>
</gene>
<dbReference type="PANTHER" id="PTHR17901:SF14">
    <property type="entry name" value="MAGNESIUM-DEPENDENT PHOSPHATASE 1"/>
    <property type="match status" value="1"/>
</dbReference>
<evidence type="ECO:0000313" key="3">
    <source>
        <dbReference type="Proteomes" id="UP001586593"/>
    </source>
</evidence>
<dbReference type="InterPro" id="IPR023214">
    <property type="entry name" value="HAD_sf"/>
</dbReference>
<comment type="caution">
    <text evidence="2">The sequence shown here is derived from an EMBL/GenBank/DDBJ whole genome shotgun (WGS) entry which is preliminary data.</text>
</comment>
<evidence type="ECO:0008006" key="4">
    <source>
        <dbReference type="Google" id="ProtNLM"/>
    </source>
</evidence>
<dbReference type="SFLD" id="SFLDG01129">
    <property type="entry name" value="C1.5:_HAD__Beta-PGM__Phosphata"/>
    <property type="match status" value="1"/>
</dbReference>
<name>A0ABR3XGW1_9PEZI</name>
<dbReference type="NCBIfam" id="TIGR01681">
    <property type="entry name" value="HAD-SF-IIIC"/>
    <property type="match status" value="1"/>
</dbReference>
<accession>A0ABR3XGW1</accession>
<evidence type="ECO:0000313" key="2">
    <source>
        <dbReference type="EMBL" id="KAL1874932.1"/>
    </source>
</evidence>
<dbReference type="NCBIfam" id="TIGR01685">
    <property type="entry name" value="MDP-1"/>
    <property type="match status" value="1"/>
</dbReference>
<protein>
    <recommendedName>
        <fullName evidence="4">Magnesium-dependent phosphatase-1</fullName>
    </recommendedName>
</protein>
<dbReference type="InterPro" id="IPR010036">
    <property type="entry name" value="MDP_1_eu_arc"/>
</dbReference>
<feature type="region of interest" description="Disordered" evidence="1">
    <location>
        <begin position="138"/>
        <end position="158"/>
    </location>
</feature>
<dbReference type="SFLD" id="SFLDG01131">
    <property type="entry name" value="C1.5.2:_MDP_Like"/>
    <property type="match status" value="1"/>
</dbReference>